<proteinExistence type="predicted"/>
<comment type="caution">
    <text evidence="1">The sequence shown here is derived from an EMBL/GenBank/DDBJ whole genome shotgun (WGS) entry which is preliminary data.</text>
</comment>
<reference evidence="1" key="1">
    <citation type="journal article" date="2023" name="Mol. Phylogenet. Evol.">
        <title>Genome-scale phylogeny and comparative genomics of the fungal order Sordariales.</title>
        <authorList>
            <person name="Hensen N."/>
            <person name="Bonometti L."/>
            <person name="Westerberg I."/>
            <person name="Brannstrom I.O."/>
            <person name="Guillou S."/>
            <person name="Cros-Aarteil S."/>
            <person name="Calhoun S."/>
            <person name="Haridas S."/>
            <person name="Kuo A."/>
            <person name="Mondo S."/>
            <person name="Pangilinan J."/>
            <person name="Riley R."/>
            <person name="LaButti K."/>
            <person name="Andreopoulos B."/>
            <person name="Lipzen A."/>
            <person name="Chen C."/>
            <person name="Yan M."/>
            <person name="Daum C."/>
            <person name="Ng V."/>
            <person name="Clum A."/>
            <person name="Steindorff A."/>
            <person name="Ohm R.A."/>
            <person name="Martin F."/>
            <person name="Silar P."/>
            <person name="Natvig D.O."/>
            <person name="Lalanne C."/>
            <person name="Gautier V."/>
            <person name="Ament-Velasquez S.L."/>
            <person name="Kruys A."/>
            <person name="Hutchinson M.I."/>
            <person name="Powell A.J."/>
            <person name="Barry K."/>
            <person name="Miller A.N."/>
            <person name="Grigoriev I.V."/>
            <person name="Debuchy R."/>
            <person name="Gladieux P."/>
            <person name="Hiltunen Thoren M."/>
            <person name="Johannesson H."/>
        </authorList>
    </citation>
    <scope>NUCLEOTIDE SEQUENCE</scope>
    <source>
        <strain evidence="1">PSN243</strain>
    </source>
</reference>
<evidence type="ECO:0000313" key="1">
    <source>
        <dbReference type="EMBL" id="KAK4447405.1"/>
    </source>
</evidence>
<accession>A0AAV9GHJ9</accession>
<dbReference type="AlphaFoldDB" id="A0AAV9GHJ9"/>
<evidence type="ECO:0000313" key="2">
    <source>
        <dbReference type="Proteomes" id="UP001321760"/>
    </source>
</evidence>
<sequence length="140" mass="15767">MSTWAKCLTKQLSKTKQDILNKTTHTLAKASSSPQPPTEPTAAEIAAANLKATTDIPECARLLRQMYALELLLWGSAERWTKDPAQKDRLVAQSSALMAEVKRIVRGWEENRAVRWAAEERVIVDEIYEVVRAYGERGEL</sequence>
<reference evidence="1" key="2">
    <citation type="submission" date="2023-05" db="EMBL/GenBank/DDBJ databases">
        <authorList>
            <consortium name="Lawrence Berkeley National Laboratory"/>
            <person name="Steindorff A."/>
            <person name="Hensen N."/>
            <person name="Bonometti L."/>
            <person name="Westerberg I."/>
            <person name="Brannstrom I.O."/>
            <person name="Guillou S."/>
            <person name="Cros-Aarteil S."/>
            <person name="Calhoun S."/>
            <person name="Haridas S."/>
            <person name="Kuo A."/>
            <person name="Mondo S."/>
            <person name="Pangilinan J."/>
            <person name="Riley R."/>
            <person name="Labutti K."/>
            <person name="Andreopoulos B."/>
            <person name="Lipzen A."/>
            <person name="Chen C."/>
            <person name="Yanf M."/>
            <person name="Daum C."/>
            <person name="Ng V."/>
            <person name="Clum A."/>
            <person name="Ohm R."/>
            <person name="Martin F."/>
            <person name="Silar P."/>
            <person name="Natvig D."/>
            <person name="Lalanne C."/>
            <person name="Gautier V."/>
            <person name="Ament-Velasquez S.L."/>
            <person name="Kruys A."/>
            <person name="Hutchinson M.I."/>
            <person name="Powell A.J."/>
            <person name="Barry K."/>
            <person name="Miller A.N."/>
            <person name="Grigoriev I.V."/>
            <person name="Debuchy R."/>
            <person name="Gladieux P."/>
            <person name="Thoren M.H."/>
            <person name="Johannesson H."/>
        </authorList>
    </citation>
    <scope>NUCLEOTIDE SEQUENCE</scope>
    <source>
        <strain evidence="1">PSN243</strain>
    </source>
</reference>
<dbReference type="EMBL" id="MU865950">
    <property type="protein sequence ID" value="KAK4447405.1"/>
    <property type="molecule type" value="Genomic_DNA"/>
</dbReference>
<protein>
    <submittedName>
        <fullName evidence="1">Uncharacterized protein</fullName>
    </submittedName>
</protein>
<keyword evidence="2" id="KW-1185">Reference proteome</keyword>
<dbReference type="Proteomes" id="UP001321760">
    <property type="component" value="Unassembled WGS sequence"/>
</dbReference>
<gene>
    <name evidence="1" type="ORF">QBC34DRAFT_382362</name>
</gene>
<organism evidence="1 2">
    <name type="scientific">Podospora aff. communis PSN243</name>
    <dbReference type="NCBI Taxonomy" id="3040156"/>
    <lineage>
        <taxon>Eukaryota</taxon>
        <taxon>Fungi</taxon>
        <taxon>Dikarya</taxon>
        <taxon>Ascomycota</taxon>
        <taxon>Pezizomycotina</taxon>
        <taxon>Sordariomycetes</taxon>
        <taxon>Sordariomycetidae</taxon>
        <taxon>Sordariales</taxon>
        <taxon>Podosporaceae</taxon>
        <taxon>Podospora</taxon>
    </lineage>
</organism>
<name>A0AAV9GHJ9_9PEZI</name>